<gene>
    <name evidence="1" type="ORF">HMPREF9088_2361</name>
</gene>
<evidence type="ECO:0000313" key="2">
    <source>
        <dbReference type="Proteomes" id="UP000010296"/>
    </source>
</evidence>
<reference evidence="1 2" key="1">
    <citation type="submission" date="2010-12" db="EMBL/GenBank/DDBJ databases">
        <authorList>
            <person name="Muzny D."/>
            <person name="Qin X."/>
            <person name="Deng J."/>
            <person name="Jiang H."/>
            <person name="Liu Y."/>
            <person name="Qu J."/>
            <person name="Song X.-Z."/>
            <person name="Zhang L."/>
            <person name="Thornton R."/>
            <person name="Coyle M."/>
            <person name="Francisco L."/>
            <person name="Jackson L."/>
            <person name="Javaid M."/>
            <person name="Korchina V."/>
            <person name="Kovar C."/>
            <person name="Mata R."/>
            <person name="Mathew T."/>
            <person name="Ngo R."/>
            <person name="Nguyen L."/>
            <person name="Nguyen N."/>
            <person name="Okwuonu G."/>
            <person name="Ongeri F."/>
            <person name="Pham C."/>
            <person name="Simmons D."/>
            <person name="Wilczek-Boney K."/>
            <person name="Hale W."/>
            <person name="Jakkamsetti A."/>
            <person name="Pham P."/>
            <person name="Ruth R."/>
            <person name="San Lucas F."/>
            <person name="Warren J."/>
            <person name="Zhang J."/>
            <person name="Zhao Z."/>
            <person name="Zhou C."/>
            <person name="Zhu D."/>
            <person name="Lee S."/>
            <person name="Bess C."/>
            <person name="Blankenburg K."/>
            <person name="Forbes L."/>
            <person name="Fu Q."/>
            <person name="Gubbala S."/>
            <person name="Hirani K."/>
            <person name="Jayaseelan J.C."/>
            <person name="Lara F."/>
            <person name="Munidasa M."/>
            <person name="Palculict T."/>
            <person name="Patil S."/>
            <person name="Pu L.-L."/>
            <person name="Saada N."/>
            <person name="Tang L."/>
            <person name="Weissenberger G."/>
            <person name="Zhu Y."/>
            <person name="Hemphill L."/>
            <person name="Shang Y."/>
            <person name="Youmans B."/>
            <person name="Ayvaz T."/>
            <person name="Ross M."/>
            <person name="Santibanez J."/>
            <person name="Aqrawi P."/>
            <person name="Gross S."/>
            <person name="Joshi V."/>
            <person name="Fowler G."/>
            <person name="Nazareth L."/>
            <person name="Reid J."/>
            <person name="Worley K."/>
            <person name="Petrosino J."/>
            <person name="Highlander S."/>
            <person name="Gibbs R."/>
        </authorList>
    </citation>
    <scope>NUCLEOTIDE SEQUENCE [LARGE SCALE GENOMIC DNA]</scope>
    <source>
        <strain evidence="2">DSM 15952 / CCUG 50447 / LMG 22039 / TP 1.5</strain>
    </source>
</reference>
<dbReference type="Proteomes" id="UP000010296">
    <property type="component" value="Unassembled WGS sequence"/>
</dbReference>
<keyword evidence="2" id="KW-1185">Reference proteome</keyword>
<protein>
    <submittedName>
        <fullName evidence="1">Uncharacterized protein</fullName>
    </submittedName>
</protein>
<organism evidence="1 2">
    <name type="scientific">Enterococcus italicus (strain DSM 15952 / CCUG 50447 / LMG 22039 / TP 1.5)</name>
    <dbReference type="NCBI Taxonomy" id="888064"/>
    <lineage>
        <taxon>Bacteria</taxon>
        <taxon>Bacillati</taxon>
        <taxon>Bacillota</taxon>
        <taxon>Bacilli</taxon>
        <taxon>Lactobacillales</taxon>
        <taxon>Enterococcaceae</taxon>
        <taxon>Enterococcus</taxon>
    </lineage>
</organism>
<sequence length="40" mass="4666">MVVLIQKNRLVGAREEAKRLLTQLIYSFILWNQQSTLSGF</sequence>
<proteinExistence type="predicted"/>
<dbReference type="EMBL" id="AEPV01000122">
    <property type="protein sequence ID" value="EFU72803.1"/>
    <property type="molecule type" value="Genomic_DNA"/>
</dbReference>
<evidence type="ECO:0000313" key="1">
    <source>
        <dbReference type="EMBL" id="EFU72803.1"/>
    </source>
</evidence>
<accession>E6LJ21</accession>
<name>E6LJ21_ENTI1</name>
<comment type="caution">
    <text evidence="1">The sequence shown here is derived from an EMBL/GenBank/DDBJ whole genome shotgun (WGS) entry which is preliminary data.</text>
</comment>
<dbReference type="AlphaFoldDB" id="E6LJ21"/>
<dbReference type="HOGENOM" id="CLU_3289316_0_0_9"/>